<dbReference type="CTD" id="66057627"/>
<organism evidence="4">
    <name type="scientific">Brugia malayi</name>
    <name type="common">Filarial nematode worm</name>
    <dbReference type="NCBI Taxonomy" id="6279"/>
    <lineage>
        <taxon>Eukaryota</taxon>
        <taxon>Metazoa</taxon>
        <taxon>Ecdysozoa</taxon>
        <taxon>Nematoda</taxon>
        <taxon>Chromadorea</taxon>
        <taxon>Rhabditida</taxon>
        <taxon>Spirurina</taxon>
        <taxon>Spiruromorpha</taxon>
        <taxon>Filarioidea</taxon>
        <taxon>Onchocercidae</taxon>
        <taxon>Brugia</taxon>
    </lineage>
</organism>
<dbReference type="InterPro" id="IPR036438">
    <property type="entry name" value="Insulin-like_sf"/>
</dbReference>
<proteinExistence type="inferred from homology"/>
<evidence type="ECO:0000256" key="3">
    <source>
        <dbReference type="SAM" id="Phobius"/>
    </source>
</evidence>
<keyword evidence="3" id="KW-1133">Transmembrane helix</keyword>
<dbReference type="WBParaSite" id="Bm1168.1">
    <property type="protein sequence ID" value="Bm1168.1"/>
    <property type="gene ID" value="WBGene00221429"/>
</dbReference>
<dbReference type="OMA" id="ATAYMMA"/>
<evidence type="ECO:0000313" key="5">
    <source>
        <dbReference type="EMBL" id="VIO95697.1"/>
    </source>
</evidence>
<keyword evidence="3" id="KW-0812">Transmembrane</keyword>
<dbReference type="AlphaFoldDB" id="A0A0J9Y6L0"/>
<dbReference type="GeneID" id="66057627"/>
<reference evidence="5" key="3">
    <citation type="submission" date="2019-04" db="EMBL/GenBank/DDBJ databases">
        <authorList>
            <person name="Howe K."/>
            <person name="Paulini M."/>
            <person name="Williams G."/>
        </authorList>
    </citation>
    <scope>NUCLEOTIDE SEQUENCE [LARGE SCALE GENOMIC DNA]</scope>
    <source>
        <strain evidence="5">FR3</strain>
    </source>
</reference>
<sequence length="97" mass="11223">MRLSQRIYLWYYLCSILGLSITAQHFGSLVLCPPGGQSFATAYMMACEMKKRRRRKRDFGSLMRPATLKEVQNICCEVGCELRDLLNYCDPFGWLDS</sequence>
<keyword evidence="6" id="KW-1185">Reference proteome</keyword>
<dbReference type="Gene3D" id="1.10.100.10">
    <property type="entry name" value="Insulin-like"/>
    <property type="match status" value="1"/>
</dbReference>
<reference evidence="7" key="4">
    <citation type="submission" date="2019-12" db="UniProtKB">
        <authorList>
            <consortium name="WormBaseParasite"/>
        </authorList>
    </citation>
    <scope>IDENTIFICATION</scope>
</reference>
<dbReference type="OrthoDB" id="5834437at2759"/>
<dbReference type="EMBL" id="LN856695">
    <property type="protein sequence ID" value="CDQ03405.1"/>
    <property type="molecule type" value="Genomic_DNA"/>
</dbReference>
<comment type="similarity">
    <text evidence="1">Belongs to the insulin family.</text>
</comment>
<reference evidence="4 6" key="1">
    <citation type="journal article" date="2007" name="Science">
        <title>Draft genome of the filarial nematode parasite Brugia malayi.</title>
        <authorList>
            <person name="Ghedin E."/>
            <person name="Wang S."/>
            <person name="Spiro D."/>
            <person name="Caler E."/>
            <person name="Zhao Q."/>
            <person name="Crabtree J."/>
            <person name="Allen J.E."/>
            <person name="Delcher A.L."/>
            <person name="Guiliano D.B."/>
            <person name="Miranda-Saavedra D."/>
            <person name="Angiuoli S.V."/>
            <person name="Creasy T."/>
            <person name="Amedeo P."/>
            <person name="Haas B."/>
            <person name="El-Sayed N.M."/>
            <person name="Wortman J.R."/>
            <person name="Feldblyum T."/>
            <person name="Tallon L."/>
            <person name="Schatz M."/>
            <person name="Shumway M."/>
            <person name="Koo H."/>
            <person name="Salzberg S.L."/>
            <person name="Schobel S."/>
            <person name="Pertea M."/>
            <person name="Pop M."/>
            <person name="White O."/>
            <person name="Barton G.J."/>
            <person name="Carlow C.K."/>
            <person name="Crawford M.J."/>
            <person name="Daub J."/>
            <person name="Dimmic M.W."/>
            <person name="Estes C.F."/>
            <person name="Foster J.M."/>
            <person name="Ganatra M."/>
            <person name="Gregory W.F."/>
            <person name="Johnson N.M."/>
            <person name="Jin J."/>
            <person name="Komuniecki R."/>
            <person name="Korf I."/>
            <person name="Kumar S."/>
            <person name="Laney S."/>
            <person name="Li B.W."/>
            <person name="Li W."/>
            <person name="Lindblom T.H."/>
            <person name="Lustigman S."/>
            <person name="Ma D."/>
            <person name="Maina C.V."/>
            <person name="Martin D.M."/>
            <person name="McCarter J.P."/>
            <person name="McReynolds L."/>
            <person name="Mitreva M."/>
            <person name="Nutman T.B."/>
            <person name="Parkinson J."/>
            <person name="Peregrin-Alvarez J.M."/>
            <person name="Poole C."/>
            <person name="Ren Q."/>
            <person name="Saunders L."/>
            <person name="Sluder A.E."/>
            <person name="Smith K."/>
            <person name="Stanke M."/>
            <person name="Unnasch T.R."/>
            <person name="Ware J."/>
            <person name="Wei A.D."/>
            <person name="Weil G."/>
            <person name="Williams D.J."/>
            <person name="Zhang Y."/>
            <person name="Williams S.A."/>
            <person name="Fraser-Liggett C."/>
            <person name="Slatko B."/>
            <person name="Blaxter M.L."/>
            <person name="Scott A.L."/>
        </authorList>
    </citation>
    <scope>NUCLEOTIDE SEQUENCE</scope>
    <source>
        <strain evidence="4 6">FR3</strain>
    </source>
</reference>
<dbReference type="SUPFAM" id="SSF56994">
    <property type="entry name" value="Insulin-like"/>
    <property type="match status" value="1"/>
</dbReference>
<keyword evidence="2" id="KW-0732">Signal</keyword>
<evidence type="ECO:0000313" key="4">
    <source>
        <dbReference type="EMBL" id="CDQ03405.1"/>
    </source>
</evidence>
<dbReference type="KEGG" id="bmy:BM_BM1168"/>
<evidence type="ECO:0000256" key="1">
    <source>
        <dbReference type="ARBA" id="ARBA00009034"/>
    </source>
</evidence>
<accession>A0A4E9FFQ7</accession>
<evidence type="ECO:0000256" key="2">
    <source>
        <dbReference type="ARBA" id="ARBA00022729"/>
    </source>
</evidence>
<feature type="transmembrane region" description="Helical" evidence="3">
    <location>
        <begin position="7"/>
        <end position="22"/>
    </location>
</feature>
<dbReference type="FunCoup" id="A0A0J9Y6L0">
    <property type="interactions" value="129"/>
</dbReference>
<dbReference type="Proteomes" id="UP000006672">
    <property type="component" value="Unassembled WGS sequence"/>
</dbReference>
<dbReference type="PROSITE" id="PS00262">
    <property type="entry name" value="INSULIN"/>
    <property type="match status" value="1"/>
</dbReference>
<dbReference type="InterPro" id="IPR022353">
    <property type="entry name" value="Insulin_CS"/>
</dbReference>
<gene>
    <name evidence="4 7" type="primary">Bma-ins-17</name>
    <name evidence="8" type="ORF">Bm1168</name>
    <name evidence="5" type="ORF">BM_BM1168</name>
    <name evidence="4" type="ORF">BM_Bm1168</name>
</gene>
<dbReference type="WormBase" id="Bm1168">
    <property type="protein sequence ID" value="BM36739"/>
    <property type="gene ID" value="WBGene00221429"/>
</dbReference>
<keyword evidence="3" id="KW-0472">Membrane</keyword>
<dbReference type="RefSeq" id="XP_042935868.1">
    <property type="nucleotide sequence ID" value="XM_043079934.1"/>
</dbReference>
<evidence type="ECO:0000313" key="7">
    <source>
        <dbReference type="WBParaSite" id="Bm1168.1"/>
    </source>
</evidence>
<accession>A0A0J9Y6L0</accession>
<evidence type="ECO:0000313" key="8">
    <source>
        <dbReference type="WormBase" id="Bm1168"/>
    </source>
</evidence>
<protein>
    <submittedName>
        <fullName evidence="4">BMA-INS-17</fullName>
    </submittedName>
    <submittedName>
        <fullName evidence="7">Insulin-like domain-containing protein</fullName>
    </submittedName>
</protein>
<reference evidence="4" key="2">
    <citation type="submission" date="2012-12" db="EMBL/GenBank/DDBJ databases">
        <authorList>
            <person name="Gao Y.W."/>
            <person name="Fan S.T."/>
            <person name="Sun H.T."/>
            <person name="Wang Z."/>
            <person name="Gao X.L."/>
            <person name="Li Y.G."/>
            <person name="Wang T.C."/>
            <person name="Zhang K."/>
            <person name="Xu W.W."/>
            <person name="Yu Z.J."/>
            <person name="Xia X.Z."/>
        </authorList>
    </citation>
    <scope>NUCLEOTIDE SEQUENCE</scope>
    <source>
        <strain evidence="4">FR3</strain>
    </source>
</reference>
<name>A0A0J9Y6L0_BRUMA</name>
<evidence type="ECO:0000313" key="6">
    <source>
        <dbReference type="Proteomes" id="UP000006672"/>
    </source>
</evidence>
<dbReference type="EMBL" id="CAAKNF010000194">
    <property type="protein sequence ID" value="VIO95697.1"/>
    <property type="molecule type" value="Genomic_DNA"/>
</dbReference>